<organism evidence="1 2">
    <name type="scientific">Candidatus Iainarchaeum sp</name>
    <dbReference type="NCBI Taxonomy" id="3101447"/>
    <lineage>
        <taxon>Archaea</taxon>
        <taxon>Candidatus Iainarchaeota</taxon>
        <taxon>Candidatus Iainarchaeia</taxon>
        <taxon>Candidatus Iainarchaeales</taxon>
        <taxon>Candidatus Iainarchaeaceae</taxon>
        <taxon>Candidatus Iainarchaeum</taxon>
    </lineage>
</organism>
<dbReference type="Proteomes" id="UP000577419">
    <property type="component" value="Unassembled WGS sequence"/>
</dbReference>
<dbReference type="EMBL" id="DUFG01000003">
    <property type="protein sequence ID" value="HIH07807.1"/>
    <property type="molecule type" value="Genomic_DNA"/>
</dbReference>
<evidence type="ECO:0000313" key="1">
    <source>
        <dbReference type="EMBL" id="HIH07807.1"/>
    </source>
</evidence>
<proteinExistence type="predicted"/>
<accession>A0A7J4IVR5</accession>
<protein>
    <submittedName>
        <fullName evidence="1">Uncharacterized protein</fullName>
    </submittedName>
</protein>
<reference evidence="2" key="1">
    <citation type="journal article" date="2020" name="bioRxiv">
        <title>A rank-normalized archaeal taxonomy based on genome phylogeny resolves widespread incomplete and uneven classifications.</title>
        <authorList>
            <person name="Rinke C."/>
            <person name="Chuvochina M."/>
            <person name="Mussig A.J."/>
            <person name="Chaumeil P.-A."/>
            <person name="Waite D.W."/>
            <person name="Whitman W.B."/>
            <person name="Parks D.H."/>
            <person name="Hugenholtz P."/>
        </authorList>
    </citation>
    <scope>NUCLEOTIDE SEQUENCE [LARGE SCALE GENOMIC DNA]</scope>
</reference>
<name>A0A7J4IVR5_9ARCH</name>
<dbReference type="AlphaFoldDB" id="A0A7J4IVR5"/>
<gene>
    <name evidence="1" type="ORF">HA237_00385</name>
</gene>
<evidence type="ECO:0000313" key="2">
    <source>
        <dbReference type="Proteomes" id="UP000577419"/>
    </source>
</evidence>
<comment type="caution">
    <text evidence="1">The sequence shown here is derived from an EMBL/GenBank/DDBJ whole genome shotgun (WGS) entry which is preliminary data.</text>
</comment>
<sequence length="125" mass="15053">MVKPLAKRQSIQELTQQLSEAYAALLLQKEFFELNKPHYPTEPVRAELDKFVNALEQLHAKGRRIKVDISQLPEEFLHLNEKSWQFIEQARLKEELLKKHGPEKLERFRNRKRKKFPITRRRLPK</sequence>